<protein>
    <submittedName>
        <fullName evidence="2">Uncharacterized protein</fullName>
    </submittedName>
</protein>
<organism evidence="2 3">
    <name type="scientific">Thiomonas arsenitoxydans (strain DSM 22701 / CIP 110005 / 3As)</name>
    <dbReference type="NCBI Taxonomy" id="426114"/>
    <lineage>
        <taxon>Bacteria</taxon>
        <taxon>Pseudomonadati</taxon>
        <taxon>Pseudomonadota</taxon>
        <taxon>Betaproteobacteria</taxon>
        <taxon>Burkholderiales</taxon>
        <taxon>Thiomonas</taxon>
    </lineage>
</organism>
<gene>
    <name evidence="2" type="ORF">J0I24_02470</name>
</gene>
<dbReference type="EMBL" id="JAFKMR010000010">
    <property type="protein sequence ID" value="MBN8743149.1"/>
    <property type="molecule type" value="Genomic_DNA"/>
</dbReference>
<evidence type="ECO:0000313" key="3">
    <source>
        <dbReference type="Proteomes" id="UP000664800"/>
    </source>
</evidence>
<sequence length="117" mass="12753">MPASPVTPPRTPLGAPGLERVLTRWLIPAYVIGVSLPWIIGAWIKTGYQPGLVNGDPQPTRDLIDIFCIGMSLFDATLVFTVGIGCLVVSIMKGPVRWADASHATQQVREPGERERF</sequence>
<evidence type="ECO:0000313" key="2">
    <source>
        <dbReference type="EMBL" id="MBN8743149.1"/>
    </source>
</evidence>
<proteinExistence type="predicted"/>
<reference evidence="2" key="1">
    <citation type="submission" date="2021-02" db="EMBL/GenBank/DDBJ databases">
        <title>Thiocyanate and organic carbon inputs drive convergent selection for specific autotrophic Afipia and Thiobacillus strains within complex microbiomes.</title>
        <authorList>
            <person name="Huddy R.J."/>
            <person name="Sachdeva R."/>
            <person name="Kadzinga F."/>
            <person name="Kantor R.S."/>
            <person name="Harrison S.T.L."/>
            <person name="Banfield J.F."/>
        </authorList>
    </citation>
    <scope>NUCLEOTIDE SEQUENCE</scope>
    <source>
        <strain evidence="2">SCN18_13_7_16_R3_B_64_19</strain>
    </source>
</reference>
<dbReference type="RefSeq" id="WP_276727522.1">
    <property type="nucleotide sequence ID" value="NZ_JAFKMR010000010.1"/>
</dbReference>
<accession>A0A8I1MVI5</accession>
<feature type="transmembrane region" description="Helical" evidence="1">
    <location>
        <begin position="25"/>
        <end position="44"/>
    </location>
</feature>
<keyword evidence="1" id="KW-0472">Membrane</keyword>
<keyword evidence="1" id="KW-0812">Transmembrane</keyword>
<feature type="transmembrane region" description="Helical" evidence="1">
    <location>
        <begin position="64"/>
        <end position="89"/>
    </location>
</feature>
<name>A0A8I1MVI5_THIA3</name>
<dbReference type="AlphaFoldDB" id="A0A8I1MVI5"/>
<evidence type="ECO:0000256" key="1">
    <source>
        <dbReference type="SAM" id="Phobius"/>
    </source>
</evidence>
<comment type="caution">
    <text evidence="2">The sequence shown here is derived from an EMBL/GenBank/DDBJ whole genome shotgun (WGS) entry which is preliminary data.</text>
</comment>
<keyword evidence="1" id="KW-1133">Transmembrane helix</keyword>
<dbReference type="Proteomes" id="UP000664800">
    <property type="component" value="Unassembled WGS sequence"/>
</dbReference>